<dbReference type="PANTHER" id="PTHR34322:SF2">
    <property type="entry name" value="TRANSPOSASE IS200-LIKE DOMAIN-CONTAINING PROTEIN"/>
    <property type="match status" value="1"/>
</dbReference>
<dbReference type="SUPFAM" id="SSF143422">
    <property type="entry name" value="Transposase IS200-like"/>
    <property type="match status" value="1"/>
</dbReference>
<dbReference type="InterPro" id="IPR002686">
    <property type="entry name" value="Transposase_17"/>
</dbReference>
<name>A0A1G1WPJ6_9BACT</name>
<evidence type="ECO:0000313" key="2">
    <source>
        <dbReference type="EMBL" id="OGY29619.1"/>
    </source>
</evidence>
<reference evidence="2 3" key="1">
    <citation type="journal article" date="2016" name="Nat. Commun.">
        <title>Thousands of microbial genomes shed light on interconnected biogeochemical processes in an aquifer system.</title>
        <authorList>
            <person name="Anantharaman K."/>
            <person name="Brown C.T."/>
            <person name="Hug L.A."/>
            <person name="Sharon I."/>
            <person name="Castelle C.J."/>
            <person name="Probst A.J."/>
            <person name="Thomas B.C."/>
            <person name="Singh A."/>
            <person name="Wilkins M.J."/>
            <person name="Karaoz U."/>
            <person name="Brodie E.L."/>
            <person name="Williams K.H."/>
            <person name="Hubbard S.S."/>
            <person name="Banfield J.F."/>
        </authorList>
    </citation>
    <scope>NUCLEOTIDE SEQUENCE [LARGE SCALE GENOMIC DNA]</scope>
</reference>
<dbReference type="SMART" id="SM01321">
    <property type="entry name" value="Y1_Tnp"/>
    <property type="match status" value="1"/>
</dbReference>
<dbReference type="GO" id="GO:0003677">
    <property type="term" value="F:DNA binding"/>
    <property type="evidence" value="ECO:0007669"/>
    <property type="project" value="InterPro"/>
</dbReference>
<dbReference type="Gene3D" id="3.30.70.1290">
    <property type="entry name" value="Transposase IS200-like"/>
    <property type="match status" value="1"/>
</dbReference>
<gene>
    <name evidence="2" type="ORF">A3J50_00195</name>
</gene>
<dbReference type="Pfam" id="PF01797">
    <property type="entry name" value="Y1_Tnp"/>
    <property type="match status" value="1"/>
</dbReference>
<dbReference type="GO" id="GO:0006313">
    <property type="term" value="P:DNA transposition"/>
    <property type="evidence" value="ECO:0007669"/>
    <property type="project" value="InterPro"/>
</dbReference>
<dbReference type="InterPro" id="IPR036515">
    <property type="entry name" value="Transposase_17_sf"/>
</dbReference>
<dbReference type="GO" id="GO:0004803">
    <property type="term" value="F:transposase activity"/>
    <property type="evidence" value="ECO:0007669"/>
    <property type="project" value="InterPro"/>
</dbReference>
<evidence type="ECO:0000259" key="1">
    <source>
        <dbReference type="SMART" id="SM01321"/>
    </source>
</evidence>
<dbReference type="EMBL" id="MHCX01000020">
    <property type="protein sequence ID" value="OGY29619.1"/>
    <property type="molecule type" value="Genomic_DNA"/>
</dbReference>
<proteinExistence type="predicted"/>
<comment type="caution">
    <text evidence="2">The sequence shown here is derived from an EMBL/GenBank/DDBJ whole genome shotgun (WGS) entry which is preliminary data.</text>
</comment>
<dbReference type="Proteomes" id="UP000177821">
    <property type="component" value="Unassembled WGS sequence"/>
</dbReference>
<sequence>MPYRYLPLATGEVYHIFNRSIAGQPVFLESRDYNRALETFNFYSYRPSIRFSHYQRLNLQDKPNFLERLIKTPKQIDLLAFSLMPNHFHYLIRETTENGISSFLRNFQNSYAKFFNTKNQRTGSVFQSMFKAVRIETEEQLLHVGRYININPVTSFVLKNMAQLENCPWTSFYDFLGKRNTGLVNTSELLGYFPNLEKFKSFHSDQVGYQRDLNKIKHLLLE</sequence>
<dbReference type="AlphaFoldDB" id="A0A1G1WPJ6"/>
<accession>A0A1G1WPJ6</accession>
<evidence type="ECO:0000313" key="3">
    <source>
        <dbReference type="Proteomes" id="UP000177821"/>
    </source>
</evidence>
<protein>
    <recommendedName>
        <fullName evidence="1">Transposase IS200-like domain-containing protein</fullName>
    </recommendedName>
</protein>
<organism evidence="2 3">
    <name type="scientific">Candidatus Woykebacteria bacterium RIFCSPHIGHO2_02_FULL_43_16b</name>
    <dbReference type="NCBI Taxonomy" id="1802601"/>
    <lineage>
        <taxon>Bacteria</taxon>
        <taxon>Candidatus Woykeibacteriota</taxon>
    </lineage>
</organism>
<feature type="domain" description="Transposase IS200-like" evidence="1">
    <location>
        <begin position="9"/>
        <end position="151"/>
    </location>
</feature>
<dbReference type="PANTHER" id="PTHR34322">
    <property type="entry name" value="TRANSPOSASE, Y1_TNP DOMAIN-CONTAINING"/>
    <property type="match status" value="1"/>
</dbReference>